<feature type="region of interest" description="Disordered" evidence="1">
    <location>
        <begin position="125"/>
        <end position="144"/>
    </location>
</feature>
<dbReference type="HOGENOM" id="CLU_1586208_0_0_1"/>
<sequence length="168" mass="18558">MDKNPEDLYMNESTAQQKGAARDRRWASYGVLELEVYSWYPHSVAPPIQQRQGDEGSPIPRFVWLVQEQLGAEGEPRARATRCKPGRQRRAPRGRNALPGASWITHREVNGKSLLLTAILAPRPLASASSGGEPTNRQSPLHSEALAKEQLLEEVSMVKSEVPLSVGP</sequence>
<reference evidence="3" key="1">
    <citation type="journal article" date="2014" name="Proc. Natl. Acad. Sci. U.S.A.">
        <title>Extensive sampling of basidiomycete genomes demonstrates inadequacy of the white-rot/brown-rot paradigm for wood decay fungi.</title>
        <authorList>
            <person name="Riley R."/>
            <person name="Salamov A.A."/>
            <person name="Brown D.W."/>
            <person name="Nagy L.G."/>
            <person name="Floudas D."/>
            <person name="Held B.W."/>
            <person name="Levasseur A."/>
            <person name="Lombard V."/>
            <person name="Morin E."/>
            <person name="Otillar R."/>
            <person name="Lindquist E.A."/>
            <person name="Sun H."/>
            <person name="LaButti K.M."/>
            <person name="Schmutz J."/>
            <person name="Jabbour D."/>
            <person name="Luo H."/>
            <person name="Baker S.E."/>
            <person name="Pisabarro A.G."/>
            <person name="Walton J.D."/>
            <person name="Blanchette R.A."/>
            <person name="Henrissat B."/>
            <person name="Martin F."/>
            <person name="Cullen D."/>
            <person name="Hibbett D.S."/>
            <person name="Grigoriev I.V."/>
        </authorList>
    </citation>
    <scope>NUCLEOTIDE SEQUENCE [LARGE SCALE GENOMIC DNA]</scope>
    <source>
        <strain evidence="3">FD-172 SS1</strain>
    </source>
</reference>
<feature type="region of interest" description="Disordered" evidence="1">
    <location>
        <begin position="73"/>
        <end position="99"/>
    </location>
</feature>
<dbReference type="EMBL" id="KL198031">
    <property type="protein sequence ID" value="KDQ15737.1"/>
    <property type="molecule type" value="Genomic_DNA"/>
</dbReference>
<evidence type="ECO:0000256" key="1">
    <source>
        <dbReference type="SAM" id="MobiDB-lite"/>
    </source>
</evidence>
<dbReference type="InParanoid" id="A0A067MV42"/>
<feature type="region of interest" description="Disordered" evidence="1">
    <location>
        <begin position="1"/>
        <end position="21"/>
    </location>
</feature>
<feature type="compositionally biased region" description="Polar residues" evidence="1">
    <location>
        <begin position="127"/>
        <end position="141"/>
    </location>
</feature>
<accession>A0A067MV42</accession>
<evidence type="ECO:0000313" key="3">
    <source>
        <dbReference type="Proteomes" id="UP000027195"/>
    </source>
</evidence>
<feature type="compositionally biased region" description="Basic residues" evidence="1">
    <location>
        <begin position="79"/>
        <end position="93"/>
    </location>
</feature>
<protein>
    <submittedName>
        <fullName evidence="2">Uncharacterized protein</fullName>
    </submittedName>
</protein>
<name>A0A067MV42_BOTB1</name>
<proteinExistence type="predicted"/>
<evidence type="ECO:0000313" key="2">
    <source>
        <dbReference type="EMBL" id="KDQ15737.1"/>
    </source>
</evidence>
<dbReference type="AlphaFoldDB" id="A0A067MV42"/>
<dbReference type="Proteomes" id="UP000027195">
    <property type="component" value="Unassembled WGS sequence"/>
</dbReference>
<gene>
    <name evidence="2" type="ORF">BOTBODRAFT_44006</name>
</gene>
<organism evidence="2 3">
    <name type="scientific">Botryobasidium botryosum (strain FD-172 SS1)</name>
    <dbReference type="NCBI Taxonomy" id="930990"/>
    <lineage>
        <taxon>Eukaryota</taxon>
        <taxon>Fungi</taxon>
        <taxon>Dikarya</taxon>
        <taxon>Basidiomycota</taxon>
        <taxon>Agaricomycotina</taxon>
        <taxon>Agaricomycetes</taxon>
        <taxon>Cantharellales</taxon>
        <taxon>Botryobasidiaceae</taxon>
        <taxon>Botryobasidium</taxon>
    </lineage>
</organism>
<keyword evidence="3" id="KW-1185">Reference proteome</keyword>